<proteinExistence type="predicted"/>
<organism evidence="4 5">
    <name type="scientific">Flavobacterium piscisymbiosum</name>
    <dbReference type="NCBI Taxonomy" id="2893753"/>
    <lineage>
        <taxon>Bacteria</taxon>
        <taxon>Pseudomonadati</taxon>
        <taxon>Bacteroidota</taxon>
        <taxon>Flavobacteriia</taxon>
        <taxon>Flavobacteriales</taxon>
        <taxon>Flavobacteriaceae</taxon>
        <taxon>Flavobacterium</taxon>
    </lineage>
</organism>
<keyword evidence="2" id="KW-0175">Coiled coil</keyword>
<accession>A0ABS8MDR3</accession>
<evidence type="ECO:0000313" key="5">
    <source>
        <dbReference type="Proteomes" id="UP001430679"/>
    </source>
</evidence>
<dbReference type="RefSeq" id="WP_230035996.1">
    <property type="nucleotide sequence ID" value="NZ_JAJJMM010000001.1"/>
</dbReference>
<feature type="domain" description="HTH HARE-type" evidence="3">
    <location>
        <begin position="4"/>
        <end position="82"/>
    </location>
</feature>
<keyword evidence="5" id="KW-1185">Reference proteome</keyword>
<evidence type="ECO:0000259" key="3">
    <source>
        <dbReference type="PROSITE" id="PS51913"/>
    </source>
</evidence>
<sequence>MAKTTFWNIIISTLEKEQKPLSPKEIWKKANDYKLLSDFTTTGKTPWATIGAYCYTDIQRAGESSTIIQTNERPAEFYLRKHIEKLDLDKISKEKDKEEIKNEKEIAKKYKERDLHCLLSAFTFTNQHFKANTKTIFHENSSKGTKGQNEWLHPDIVGVYFPYQDYKHETLEIQNHLNISSIKLFSFELKINLNFTNLRQYYFQAVSNSSWANEGYLVILNIDDDPALLDEIRRLNNAFGIGIVKLNAENVYESEILFPSKINEIIDWDTVNRLVVENKNFSDFLKSITEDCKLGKIKSEYDKILDIDELTKFIIDKGIS</sequence>
<feature type="coiled-coil region" evidence="2">
    <location>
        <begin position="83"/>
        <end position="113"/>
    </location>
</feature>
<name>A0ABS8MDR3_9FLAO</name>
<dbReference type="EMBL" id="JAJJMM010000001">
    <property type="protein sequence ID" value="MCC9063640.1"/>
    <property type="molecule type" value="Genomic_DNA"/>
</dbReference>
<evidence type="ECO:0000313" key="4">
    <source>
        <dbReference type="EMBL" id="MCC9063640.1"/>
    </source>
</evidence>
<keyword evidence="1" id="KW-0804">Transcription</keyword>
<evidence type="ECO:0000256" key="2">
    <source>
        <dbReference type="SAM" id="Coils"/>
    </source>
</evidence>
<dbReference type="Pfam" id="PF05066">
    <property type="entry name" value="HARE-HTH"/>
    <property type="match status" value="1"/>
</dbReference>
<comment type="caution">
    <text evidence="4">The sequence shown here is derived from an EMBL/GenBank/DDBJ whole genome shotgun (WGS) entry which is preliminary data.</text>
</comment>
<reference evidence="4" key="1">
    <citation type="submission" date="2021-11" db="EMBL/GenBank/DDBJ databases">
        <title>Description of novel Flavobacterium species.</title>
        <authorList>
            <person name="Saticioglu I.B."/>
            <person name="Ay H."/>
            <person name="Altun S."/>
            <person name="Duman M."/>
        </authorList>
    </citation>
    <scope>NUCLEOTIDE SEQUENCE</scope>
    <source>
        <strain evidence="4">F-30</strain>
    </source>
</reference>
<dbReference type="InterPro" id="IPR007759">
    <property type="entry name" value="Asxl_HARE-HTH"/>
</dbReference>
<evidence type="ECO:0000256" key="1">
    <source>
        <dbReference type="ARBA" id="ARBA00023163"/>
    </source>
</evidence>
<dbReference type="Proteomes" id="UP001430679">
    <property type="component" value="Unassembled WGS sequence"/>
</dbReference>
<dbReference type="PROSITE" id="PS51913">
    <property type="entry name" value="HTH_HARE"/>
    <property type="match status" value="1"/>
</dbReference>
<gene>
    <name evidence="4" type="ORF">LNP81_11635</name>
</gene>
<protein>
    <recommendedName>
        <fullName evidence="3">HTH HARE-type domain-containing protein</fullName>
    </recommendedName>
</protein>